<reference evidence="2 3" key="1">
    <citation type="submission" date="2023-04" db="EMBL/GenBank/DDBJ databases">
        <title>Australian commercial rhizobial inoculants.</title>
        <authorList>
            <person name="Kohlmeier M.G."/>
            <person name="O'Hara G.W."/>
            <person name="Colombi E."/>
            <person name="Ramsay J.P."/>
            <person name="Terpolilli J."/>
        </authorList>
    </citation>
    <scope>NUCLEOTIDE SEQUENCE [LARGE SCALE GENOMIC DNA]</scope>
    <source>
        <strain evidence="2 3">CB627</strain>
    </source>
</reference>
<sequence>MSLEATNICVVDGDGKPVRQAKVETDPDAIELVLAEGASHLKRGGQEAFSYSAWLLTALEGLPVICIETRHAKAELNAMPNTTYRNDANGIAELTRTGCFRAVHVKLESVQTLRALRVGRMALLGKLLAMVNTIRDQSRPFGLKVGEISAGRLEAIKHSAG</sequence>
<protein>
    <recommendedName>
        <fullName evidence="1">Transposase IS110-like N-terminal domain-containing protein</fullName>
    </recommendedName>
</protein>
<evidence type="ECO:0000313" key="3">
    <source>
        <dbReference type="Proteomes" id="UP001221546"/>
    </source>
</evidence>
<dbReference type="EMBL" id="CP121646">
    <property type="protein sequence ID" value="WFU62315.1"/>
    <property type="molecule type" value="Genomic_DNA"/>
</dbReference>
<evidence type="ECO:0000259" key="1">
    <source>
        <dbReference type="Pfam" id="PF01548"/>
    </source>
</evidence>
<organism evidence="2 3">
    <name type="scientific">Bradyrhizobium brasilense</name>
    <dbReference type="NCBI Taxonomy" id="1419277"/>
    <lineage>
        <taxon>Bacteria</taxon>
        <taxon>Pseudomonadati</taxon>
        <taxon>Pseudomonadota</taxon>
        <taxon>Alphaproteobacteria</taxon>
        <taxon>Hyphomicrobiales</taxon>
        <taxon>Nitrobacteraceae</taxon>
        <taxon>Bradyrhizobium</taxon>
    </lineage>
</organism>
<dbReference type="Pfam" id="PF01548">
    <property type="entry name" value="DEDD_Tnp_IS110"/>
    <property type="match status" value="1"/>
</dbReference>
<dbReference type="RefSeq" id="WP_310881368.1">
    <property type="nucleotide sequence ID" value="NZ_CP121646.1"/>
</dbReference>
<gene>
    <name evidence="2" type="ORF">QA636_33190</name>
</gene>
<keyword evidence="3" id="KW-1185">Reference proteome</keyword>
<evidence type="ECO:0000313" key="2">
    <source>
        <dbReference type="EMBL" id="WFU62315.1"/>
    </source>
</evidence>
<accession>A0ABY8J9S9</accession>
<feature type="domain" description="Transposase IS110-like N-terminal" evidence="1">
    <location>
        <begin position="7"/>
        <end position="136"/>
    </location>
</feature>
<dbReference type="Proteomes" id="UP001221546">
    <property type="component" value="Chromosome"/>
</dbReference>
<dbReference type="InterPro" id="IPR002525">
    <property type="entry name" value="Transp_IS110-like_N"/>
</dbReference>
<proteinExistence type="predicted"/>
<name>A0ABY8J9S9_9BRAD</name>